<dbReference type="PANTHER" id="PTHR42749:SF1">
    <property type="entry name" value="CELL SHAPE-DETERMINING PROTEIN MREB"/>
    <property type="match status" value="1"/>
</dbReference>
<keyword evidence="3 6" id="KW-0067">ATP-binding</keyword>
<dbReference type="InterPro" id="IPR043129">
    <property type="entry name" value="ATPase_NBD"/>
</dbReference>
<accession>A0A6G4WVT1</accession>
<dbReference type="NCBIfam" id="TIGR00904">
    <property type="entry name" value="mreB"/>
    <property type="match status" value="1"/>
</dbReference>
<feature type="binding site" evidence="6">
    <location>
        <begin position="33"/>
        <end position="35"/>
    </location>
    <ligand>
        <name>ATP</name>
        <dbReference type="ChEBI" id="CHEBI:30616"/>
    </ligand>
</feature>
<dbReference type="GO" id="GO:0008360">
    <property type="term" value="P:regulation of cell shape"/>
    <property type="evidence" value="ECO:0007669"/>
    <property type="project" value="UniProtKB-UniRule"/>
</dbReference>
<feature type="compositionally biased region" description="Low complexity" evidence="7">
    <location>
        <begin position="1"/>
        <end position="21"/>
    </location>
</feature>
<feature type="binding site" evidence="6">
    <location>
        <begin position="184"/>
        <end position="186"/>
    </location>
    <ligand>
        <name>ATP</name>
        <dbReference type="ChEBI" id="CHEBI:30616"/>
    </ligand>
</feature>
<dbReference type="GO" id="GO:0000902">
    <property type="term" value="P:cell morphogenesis"/>
    <property type="evidence" value="ECO:0007669"/>
    <property type="project" value="InterPro"/>
</dbReference>
<dbReference type="HAMAP" id="MF_02207">
    <property type="entry name" value="MreB"/>
    <property type="match status" value="1"/>
</dbReference>
<reference evidence="8 9" key="1">
    <citation type="submission" date="2020-02" db="EMBL/GenBank/DDBJ databases">
        <title>Whole-genome analyses of novel actinobacteria.</title>
        <authorList>
            <person name="Sahin N."/>
            <person name="Tatar D."/>
        </authorList>
    </citation>
    <scope>NUCLEOTIDE SEQUENCE [LARGE SCALE GENOMIC DNA]</scope>
    <source>
        <strain evidence="8 9">SB3404</strain>
    </source>
</reference>
<comment type="function">
    <text evidence="6">Forms membrane-associated dynamic filaments that are essential for cell shape determination. Acts by regulating cell wall synthesis and cell elongation, and thus cell shape. A feedback loop between cell geometry and MreB localization may maintain elongated cell shape by targeting cell wall growth to regions of negative cell wall curvature.</text>
</comment>
<gene>
    <name evidence="6" type="primary">mreB</name>
    <name evidence="8" type="ORF">G5C65_12250</name>
</gene>
<evidence type="ECO:0000256" key="1">
    <source>
        <dbReference type="ARBA" id="ARBA00022490"/>
    </source>
</evidence>
<evidence type="ECO:0000256" key="6">
    <source>
        <dbReference type="HAMAP-Rule" id="MF_02207"/>
    </source>
</evidence>
<keyword evidence="2 6" id="KW-0547">Nucleotide-binding</keyword>
<comment type="subunit">
    <text evidence="6">Forms polymers.</text>
</comment>
<keyword evidence="1 6" id="KW-0963">Cytoplasm</keyword>
<evidence type="ECO:0000313" key="9">
    <source>
        <dbReference type="Proteomes" id="UP000477722"/>
    </source>
</evidence>
<evidence type="ECO:0000256" key="2">
    <source>
        <dbReference type="ARBA" id="ARBA00022741"/>
    </source>
</evidence>
<dbReference type="InterPro" id="IPR004753">
    <property type="entry name" value="MreB"/>
</dbReference>
<comment type="caution">
    <text evidence="8">The sequence shown here is derived from an EMBL/GenBank/DDBJ whole genome shotgun (WGS) entry which is preliminary data.</text>
</comment>
<dbReference type="Proteomes" id="UP000477722">
    <property type="component" value="Unassembled WGS sequence"/>
</dbReference>
<feature type="binding site" evidence="6">
    <location>
        <begin position="306"/>
        <end position="309"/>
    </location>
    <ligand>
        <name>ATP</name>
        <dbReference type="ChEBI" id="CHEBI:30616"/>
    </ligand>
</feature>
<proteinExistence type="inferred from homology"/>
<dbReference type="CDD" id="cd10225">
    <property type="entry name" value="ASKHA_NBD_MreB-like"/>
    <property type="match status" value="1"/>
</dbReference>
<evidence type="ECO:0000313" key="8">
    <source>
        <dbReference type="EMBL" id="NGO69113.1"/>
    </source>
</evidence>
<dbReference type="NCBIfam" id="NF010539">
    <property type="entry name" value="PRK13927.1"/>
    <property type="match status" value="1"/>
</dbReference>
<name>A0A6G4WVT1_9ACTN</name>
<dbReference type="AlphaFoldDB" id="A0A6G4WVT1"/>
<dbReference type="PANTHER" id="PTHR42749">
    <property type="entry name" value="CELL SHAPE-DETERMINING PROTEIN MREB"/>
    <property type="match status" value="1"/>
</dbReference>
<evidence type="ECO:0000256" key="3">
    <source>
        <dbReference type="ARBA" id="ARBA00022840"/>
    </source>
</evidence>
<feature type="region of interest" description="Disordered" evidence="7">
    <location>
        <begin position="1"/>
        <end position="26"/>
    </location>
</feature>
<evidence type="ECO:0000256" key="4">
    <source>
        <dbReference type="ARBA" id="ARBA00022960"/>
    </source>
</evidence>
<evidence type="ECO:0000256" key="7">
    <source>
        <dbReference type="SAM" id="MobiDB-lite"/>
    </source>
</evidence>
<dbReference type="SUPFAM" id="SSF53067">
    <property type="entry name" value="Actin-like ATPase domain"/>
    <property type="match status" value="2"/>
</dbReference>
<evidence type="ECO:0000256" key="5">
    <source>
        <dbReference type="ARBA" id="ARBA00023458"/>
    </source>
</evidence>
<dbReference type="InterPro" id="IPR056546">
    <property type="entry name" value="MreB_MamK-like"/>
</dbReference>
<dbReference type="Gene3D" id="3.30.420.40">
    <property type="match status" value="3"/>
</dbReference>
<protein>
    <recommendedName>
        <fullName evidence="6">Cell shape-determining protein MreB</fullName>
    </recommendedName>
</protein>
<comment type="similarity">
    <text evidence="5 6">Belongs to the FtsA/MreB family.</text>
</comment>
<dbReference type="Pfam" id="PF06723">
    <property type="entry name" value="MreB_Mbl"/>
    <property type="match status" value="1"/>
</dbReference>
<dbReference type="PRINTS" id="PR01652">
    <property type="entry name" value="SHAPEPROTEIN"/>
</dbReference>
<keyword evidence="4 6" id="KW-0133">Cell shape</keyword>
<dbReference type="RefSeq" id="WP_165298805.1">
    <property type="nucleotide sequence ID" value="NZ_JAAKZZ010000097.1"/>
</dbReference>
<dbReference type="EMBL" id="JAAKZZ010000097">
    <property type="protein sequence ID" value="NGO69113.1"/>
    <property type="molecule type" value="Genomic_DNA"/>
</dbReference>
<comment type="subcellular location">
    <subcellularLocation>
        <location evidence="6">Cytoplasm</location>
    </subcellularLocation>
    <text evidence="6">Membrane-associated.</text>
</comment>
<dbReference type="GO" id="GO:0005737">
    <property type="term" value="C:cytoplasm"/>
    <property type="evidence" value="ECO:0007669"/>
    <property type="project" value="UniProtKB-SubCell"/>
</dbReference>
<organism evidence="8 9">
    <name type="scientific">Streptomyces boncukensis</name>
    <dbReference type="NCBI Taxonomy" id="2711219"/>
    <lineage>
        <taxon>Bacteria</taxon>
        <taxon>Bacillati</taxon>
        <taxon>Actinomycetota</taxon>
        <taxon>Actinomycetes</taxon>
        <taxon>Kitasatosporales</taxon>
        <taxon>Streptomycetaceae</taxon>
        <taxon>Streptomyces</taxon>
    </lineage>
</organism>
<dbReference type="GO" id="GO:0005524">
    <property type="term" value="F:ATP binding"/>
    <property type="evidence" value="ECO:0007669"/>
    <property type="project" value="UniProtKB-KW"/>
</dbReference>
<sequence>MAQRTASSSAPASPASPASTAGRSRDIGIDLGTANTLVYARGRGVILDEPSVVAIDSRSGKVLAVGTEAREAVGRTPGSITATRPLKGGVITDFEATEGMLRHFIRAARGGSRGVKALGGGRSPRVVVCVPSGVTGVERRAVLQTASRAGARSVRLIEEPMAAAIGAGLPVHEARGSMVVDIGGGSTEIALISLGGIVASRSVRIAGDAMDAAIAAYVDRQYAMEVGERTAEDIKMSLGGDAPVQVRGRDKHTGMPKVVDLAREEILTAVDRPVRAVVDAVLGAFDDCPPELYGDIMERGIVLTGGGALLDGLDDRLIRETGMPVLVAEEPLGCVAQGTGRCLEEYDKLDTVFAA</sequence>
<keyword evidence="9" id="KW-1185">Reference proteome</keyword>
<feature type="binding site" evidence="6">
    <location>
        <begin position="232"/>
        <end position="235"/>
    </location>
    <ligand>
        <name>ATP</name>
        <dbReference type="ChEBI" id="CHEBI:30616"/>
    </ligand>
</feature>